<feature type="non-terminal residue" evidence="1">
    <location>
        <position position="1"/>
    </location>
</feature>
<proteinExistence type="predicted"/>
<evidence type="ECO:0000313" key="1">
    <source>
        <dbReference type="EMBL" id="KAG0418245.1"/>
    </source>
</evidence>
<protein>
    <submittedName>
        <fullName evidence="1">Uncharacterized protein</fullName>
    </submittedName>
</protein>
<gene>
    <name evidence="1" type="ORF">HPB47_005000</name>
</gene>
<reference evidence="1 2" key="1">
    <citation type="journal article" date="2020" name="Cell">
        <title>Large-Scale Comparative Analyses of Tick Genomes Elucidate Their Genetic Diversity and Vector Capacities.</title>
        <authorList>
            <consortium name="Tick Genome and Microbiome Consortium (TIGMIC)"/>
            <person name="Jia N."/>
            <person name="Wang J."/>
            <person name="Shi W."/>
            <person name="Du L."/>
            <person name="Sun Y."/>
            <person name="Zhan W."/>
            <person name="Jiang J.F."/>
            <person name="Wang Q."/>
            <person name="Zhang B."/>
            <person name="Ji P."/>
            <person name="Bell-Sakyi L."/>
            <person name="Cui X.M."/>
            <person name="Yuan T.T."/>
            <person name="Jiang B.G."/>
            <person name="Yang W.F."/>
            <person name="Lam T.T."/>
            <person name="Chang Q.C."/>
            <person name="Ding S.J."/>
            <person name="Wang X.J."/>
            <person name="Zhu J.G."/>
            <person name="Ruan X.D."/>
            <person name="Zhao L."/>
            <person name="Wei J.T."/>
            <person name="Ye R.Z."/>
            <person name="Que T.C."/>
            <person name="Du C.H."/>
            <person name="Zhou Y.H."/>
            <person name="Cheng J.X."/>
            <person name="Dai P.F."/>
            <person name="Guo W.B."/>
            <person name="Han X.H."/>
            <person name="Huang E.J."/>
            <person name="Li L.F."/>
            <person name="Wei W."/>
            <person name="Gao Y.C."/>
            <person name="Liu J.Z."/>
            <person name="Shao H.Z."/>
            <person name="Wang X."/>
            <person name="Wang C.C."/>
            <person name="Yang T.C."/>
            <person name="Huo Q.B."/>
            <person name="Li W."/>
            <person name="Chen H.Y."/>
            <person name="Chen S.E."/>
            <person name="Zhou L.G."/>
            <person name="Ni X.B."/>
            <person name="Tian J.H."/>
            <person name="Sheng Y."/>
            <person name="Liu T."/>
            <person name="Pan Y.S."/>
            <person name="Xia L.Y."/>
            <person name="Li J."/>
            <person name="Zhao F."/>
            <person name="Cao W.C."/>
        </authorList>
    </citation>
    <scope>NUCLEOTIDE SEQUENCE [LARGE SCALE GENOMIC DNA]</scope>
    <source>
        <strain evidence="1">Iper-2018</strain>
    </source>
</reference>
<feature type="non-terminal residue" evidence="1">
    <location>
        <position position="124"/>
    </location>
</feature>
<organism evidence="1 2">
    <name type="scientific">Ixodes persulcatus</name>
    <name type="common">Taiga tick</name>
    <dbReference type="NCBI Taxonomy" id="34615"/>
    <lineage>
        <taxon>Eukaryota</taxon>
        <taxon>Metazoa</taxon>
        <taxon>Ecdysozoa</taxon>
        <taxon>Arthropoda</taxon>
        <taxon>Chelicerata</taxon>
        <taxon>Arachnida</taxon>
        <taxon>Acari</taxon>
        <taxon>Parasitiformes</taxon>
        <taxon>Ixodida</taxon>
        <taxon>Ixodoidea</taxon>
        <taxon>Ixodidae</taxon>
        <taxon>Ixodinae</taxon>
        <taxon>Ixodes</taxon>
    </lineage>
</organism>
<evidence type="ECO:0000313" key="2">
    <source>
        <dbReference type="Proteomes" id="UP000805193"/>
    </source>
</evidence>
<keyword evidence="2" id="KW-1185">Reference proteome</keyword>
<comment type="caution">
    <text evidence="1">The sequence shown here is derived from an EMBL/GenBank/DDBJ whole genome shotgun (WGS) entry which is preliminary data.</text>
</comment>
<dbReference type="EMBL" id="JABSTQ010010752">
    <property type="protein sequence ID" value="KAG0418245.1"/>
    <property type="molecule type" value="Genomic_DNA"/>
</dbReference>
<accession>A0AC60PE38</accession>
<dbReference type="Proteomes" id="UP000805193">
    <property type="component" value="Unassembled WGS sequence"/>
</dbReference>
<name>A0AC60PE38_IXOPE</name>
<sequence>VEGTVTSLRHLARRDVTEITVSAARVHRDSPREPAFAADRDRKNMAAAVLERPLKCGTKAGKGHFLFLGVRVLGKPTLRCAPRLKHWRKLRDLRVPCCDDTVHGLRCGVCGVTLWPRGDGRTLC</sequence>